<dbReference type="PANTHER" id="PTHR43156">
    <property type="entry name" value="STAGE II SPORULATION PROTEIN E-RELATED"/>
    <property type="match status" value="1"/>
</dbReference>
<evidence type="ECO:0000256" key="1">
    <source>
        <dbReference type="ARBA" id="ARBA00022801"/>
    </source>
</evidence>
<name>A0ABW2PEG0_9ACTN</name>
<dbReference type="InterPro" id="IPR052016">
    <property type="entry name" value="Bact_Sigma-Reg"/>
</dbReference>
<sequence>MIARKLSAGAADLMAELMEAGHFSGLEMLPELLAEHAPGAGMRDILVYLVDLQQENLHLLPYPEGRPLGPCELRVDGTLAGKAFQQLQVLPKTGEDGRPEWWWAPLLDGIERLGVMRVSVDEETEWTQADIRCLASTVALLVASKSAHSDTFARLVRTRAMSVTAEMQWNLMPPLSFANDEVVIAAALEPAYDISGDAFDYGLAGDTLHLAMYDAMGHDASAGLTATLAVAACRSHRHQGKDLPSTVEAIEDALMEEFGTDERFATAVLANLDVPSGLLTWINCGHHPPVLIRDGHWVATLDCRPSHPLGLYLGLPLVTCQEQLQPGDRVLLYTDGITEARNEHGQEFGLPRFVDFVIRSAMDALPVQETLRRLIRNVLTYHDQRMEDDATVMLVEWHGPRHPTRERPSILP</sequence>
<keyword evidence="1 3" id="KW-0378">Hydrolase</keyword>
<accession>A0ABW2PEG0</accession>
<evidence type="ECO:0000313" key="4">
    <source>
        <dbReference type="Proteomes" id="UP001596496"/>
    </source>
</evidence>
<keyword evidence="4" id="KW-1185">Reference proteome</keyword>
<gene>
    <name evidence="3" type="ORF">ACFQSB_30715</name>
</gene>
<dbReference type="EC" id="3.1.3.16" evidence="3"/>
<organism evidence="3 4">
    <name type="scientific">Sphaerisporangium rhizosphaerae</name>
    <dbReference type="NCBI Taxonomy" id="2269375"/>
    <lineage>
        <taxon>Bacteria</taxon>
        <taxon>Bacillati</taxon>
        <taxon>Actinomycetota</taxon>
        <taxon>Actinomycetes</taxon>
        <taxon>Streptosporangiales</taxon>
        <taxon>Streptosporangiaceae</taxon>
        <taxon>Sphaerisporangium</taxon>
    </lineage>
</organism>
<reference evidence="4" key="1">
    <citation type="journal article" date="2019" name="Int. J. Syst. Evol. Microbiol.">
        <title>The Global Catalogue of Microorganisms (GCM) 10K type strain sequencing project: providing services to taxonomists for standard genome sequencing and annotation.</title>
        <authorList>
            <consortium name="The Broad Institute Genomics Platform"/>
            <consortium name="The Broad Institute Genome Sequencing Center for Infectious Disease"/>
            <person name="Wu L."/>
            <person name="Ma J."/>
        </authorList>
    </citation>
    <scope>NUCLEOTIDE SEQUENCE [LARGE SCALE GENOMIC DNA]</scope>
    <source>
        <strain evidence="4">CECT 7649</strain>
    </source>
</reference>
<dbReference type="Proteomes" id="UP001596496">
    <property type="component" value="Unassembled WGS sequence"/>
</dbReference>
<dbReference type="InterPro" id="IPR036457">
    <property type="entry name" value="PPM-type-like_dom_sf"/>
</dbReference>
<feature type="domain" description="PPM-type phosphatase" evidence="2">
    <location>
        <begin position="191"/>
        <end position="397"/>
    </location>
</feature>
<dbReference type="SUPFAM" id="SSF81606">
    <property type="entry name" value="PP2C-like"/>
    <property type="match status" value="1"/>
</dbReference>
<dbReference type="EMBL" id="JBHTCG010000028">
    <property type="protein sequence ID" value="MFC7386615.1"/>
    <property type="molecule type" value="Genomic_DNA"/>
</dbReference>
<protein>
    <submittedName>
        <fullName evidence="3">PP2C family protein-serine/threonine phosphatase</fullName>
        <ecNumber evidence="3">3.1.3.16</ecNumber>
    </submittedName>
</protein>
<evidence type="ECO:0000313" key="3">
    <source>
        <dbReference type="EMBL" id="MFC7386615.1"/>
    </source>
</evidence>
<dbReference type="SMART" id="SM00331">
    <property type="entry name" value="PP2C_SIG"/>
    <property type="match status" value="1"/>
</dbReference>
<dbReference type="GO" id="GO:0004722">
    <property type="term" value="F:protein serine/threonine phosphatase activity"/>
    <property type="evidence" value="ECO:0007669"/>
    <property type="project" value="UniProtKB-EC"/>
</dbReference>
<comment type="caution">
    <text evidence="3">The sequence shown here is derived from an EMBL/GenBank/DDBJ whole genome shotgun (WGS) entry which is preliminary data.</text>
</comment>
<dbReference type="PANTHER" id="PTHR43156:SF2">
    <property type="entry name" value="STAGE II SPORULATION PROTEIN E"/>
    <property type="match status" value="1"/>
</dbReference>
<dbReference type="Gene3D" id="3.60.40.10">
    <property type="entry name" value="PPM-type phosphatase domain"/>
    <property type="match status" value="1"/>
</dbReference>
<dbReference type="RefSeq" id="WP_380830334.1">
    <property type="nucleotide sequence ID" value="NZ_JBHTCG010000028.1"/>
</dbReference>
<proteinExistence type="predicted"/>
<evidence type="ECO:0000259" key="2">
    <source>
        <dbReference type="PROSITE" id="PS51746"/>
    </source>
</evidence>
<dbReference type="Pfam" id="PF07228">
    <property type="entry name" value="SpoIIE"/>
    <property type="match status" value="1"/>
</dbReference>
<dbReference type="PROSITE" id="PS51746">
    <property type="entry name" value="PPM_2"/>
    <property type="match status" value="1"/>
</dbReference>
<dbReference type="InterPro" id="IPR001932">
    <property type="entry name" value="PPM-type_phosphatase-like_dom"/>
</dbReference>